<geneLocation type="plasmid" evidence="2 3">
    <name>unnamed1</name>
</geneLocation>
<evidence type="ECO:0000313" key="3">
    <source>
        <dbReference type="Proteomes" id="UP001479520"/>
    </source>
</evidence>
<dbReference type="InterPro" id="IPR011101">
    <property type="entry name" value="DUF5131"/>
</dbReference>
<keyword evidence="3" id="KW-1185">Reference proteome</keyword>
<accession>A0ABZ2XNB9</accession>
<feature type="region of interest" description="Disordered" evidence="1">
    <location>
        <begin position="1"/>
        <end position="21"/>
    </location>
</feature>
<proteinExistence type="predicted"/>
<reference evidence="2 3" key="1">
    <citation type="submission" date="2024-04" db="EMBL/GenBank/DDBJ databases">
        <title>Dissimilatory iodate-reducing microorganisms contribute to the enrichment of iodine in groundwater.</title>
        <authorList>
            <person name="Jiang Z."/>
        </authorList>
    </citation>
    <scope>NUCLEOTIDE SEQUENCE [LARGE SCALE GENOMIC DNA]</scope>
    <source>
        <strain evidence="2 3">NCP973</strain>
        <plasmid evidence="2 3">unnamed1</plasmid>
    </source>
</reference>
<evidence type="ECO:0000313" key="2">
    <source>
        <dbReference type="EMBL" id="WZJ23422.1"/>
    </source>
</evidence>
<dbReference type="RefSeq" id="WP_341744754.1">
    <property type="nucleotide sequence ID" value="NZ_CP151407.1"/>
</dbReference>
<name>A0ABZ2XNB9_9RHOO</name>
<gene>
    <name evidence="2" type="ORF">AADV58_16830</name>
</gene>
<organism evidence="2 3">
    <name type="scientific">Azonexus hydrophilus</name>
    <dbReference type="NCBI Taxonomy" id="418702"/>
    <lineage>
        <taxon>Bacteria</taxon>
        <taxon>Pseudomonadati</taxon>
        <taxon>Pseudomonadota</taxon>
        <taxon>Betaproteobacteria</taxon>
        <taxon>Rhodocyclales</taxon>
        <taxon>Azonexaceae</taxon>
        <taxon>Azonexus</taxon>
    </lineage>
</organism>
<dbReference type="EMBL" id="CP151407">
    <property type="protein sequence ID" value="WZJ23422.1"/>
    <property type="molecule type" value="Genomic_DNA"/>
</dbReference>
<protein>
    <submittedName>
        <fullName evidence="2">Phage Gp37/Gp68 family protein</fullName>
    </submittedName>
</protein>
<dbReference type="Proteomes" id="UP001479520">
    <property type="component" value="Plasmid unnamed1"/>
</dbReference>
<dbReference type="Pfam" id="PF07505">
    <property type="entry name" value="DUF5131"/>
    <property type="match status" value="1"/>
</dbReference>
<sequence>MGNKTGISWTQTHHSDGTVTPGATWNPVSGCTKLTAECKHCYVERDWHRLTHLPAYQGREFTDVACHEDRLDQPLRWQRARRIFVCSTADLFHIDVPDEFLDRVFGVMALCPQHTFLVLTKRADRMQQYLSAPGRREAIAKAADGFPAKHPLDWVRADGCESFERGGDPNEGTEWLPRWPLPNVHVGVTAGTQESVNERLPLLMKTPAAKHWVSMEPLLGSVDLRFGEGLSEDEDSSVGCFPCEVGGERHQHYLGESCGRGLDWVVVGGESGSRNKARPMHPQWAMDIRDQCAEAGVPFYFKQQGEWILGRDATNDQLNNPKVWGCWVNVHDGKTHDGNSHDAFRDGDTNMLYVGRKAAGEMLAGREYKEMPC</sequence>
<evidence type="ECO:0000256" key="1">
    <source>
        <dbReference type="SAM" id="MobiDB-lite"/>
    </source>
</evidence>
<keyword evidence="2" id="KW-0614">Plasmid</keyword>